<feature type="region of interest" description="Disordered" evidence="1">
    <location>
        <begin position="120"/>
        <end position="165"/>
    </location>
</feature>
<evidence type="ECO:0000256" key="1">
    <source>
        <dbReference type="SAM" id="MobiDB-lite"/>
    </source>
</evidence>
<dbReference type="GeneID" id="63717133"/>
<keyword evidence="3" id="KW-1185">Reference proteome</keyword>
<dbReference type="EMBL" id="LAYC01000002">
    <property type="protein sequence ID" value="KYK57480.1"/>
    <property type="molecule type" value="Genomic_DNA"/>
</dbReference>
<dbReference type="InParanoid" id="A0A151GK52"/>
<sequence length="539" mass="57292">MDGPVRVRLLRLIRLLRDVHPKGDFFHLRDDGEGAFRLAPVRSGFPPVESMALSAASLDAPNLPLAAYRSVNGRLAGCTSPFTAFSMQPMVPTPPIVRMQPIVSHSPHAQSGLLRFHSFPPMASNSMSRPTDNGSNVSGNGTSRSIGTSTRTPLPSSASADQVARPPVHYPPCSFKGAGDKALFYKLRRIYEGHGDSWDDESRSAWFQIIPKAKSSQAKNKVSSHSVARHLTVETVTWAHFCFLKAIFKEQIFGAHKTIKIIQARFPSANLGSYKFDESFRQPVPGARPASETSSGGAMASPTTAPPEGRRLSTSQSPADQAAPTLEVGQDDSAICGVGRASEQGDRQGAGSATLATTAASEVKTEPSGEGGEEAGSATLAATAGSEVKTEPKGSGGEVVSTAKSKRKRLPDSAIAHVLVGRDGGGKRAKLGGKESKAAADGDGDERHKQLSDRLAEVTATVGKLEARVARQRRTMAELKAHCKRLWENQQRIRKWVTAAQRDGVPLAADVWAAIRKAPPTSNEGGEGTATAEDVETAR</sequence>
<proteinExistence type="predicted"/>
<feature type="compositionally biased region" description="Low complexity" evidence="1">
    <location>
        <begin position="375"/>
        <end position="387"/>
    </location>
</feature>
<feature type="compositionally biased region" description="Low complexity" evidence="1">
    <location>
        <begin position="138"/>
        <end position="152"/>
    </location>
</feature>
<name>A0A151GK52_DRECN</name>
<evidence type="ECO:0000313" key="3">
    <source>
        <dbReference type="Proteomes" id="UP000076580"/>
    </source>
</evidence>
<feature type="region of interest" description="Disordered" evidence="1">
    <location>
        <begin position="282"/>
        <end position="449"/>
    </location>
</feature>
<accession>A0A151GK52</accession>
<gene>
    <name evidence="2" type="ORF">DCS_04490</name>
</gene>
<dbReference type="Proteomes" id="UP000076580">
    <property type="component" value="Chromosome 02"/>
</dbReference>
<dbReference type="RefSeq" id="XP_040656832.1">
    <property type="nucleotide sequence ID" value="XM_040801799.1"/>
</dbReference>
<evidence type="ECO:0000313" key="2">
    <source>
        <dbReference type="EMBL" id="KYK57480.1"/>
    </source>
</evidence>
<feature type="compositionally biased region" description="Basic and acidic residues" evidence="1">
    <location>
        <begin position="432"/>
        <end position="449"/>
    </location>
</feature>
<dbReference type="AlphaFoldDB" id="A0A151GK52"/>
<reference evidence="2 3" key="1">
    <citation type="journal article" date="2016" name="Sci. Rep.">
        <title>Insights into Adaptations to a Near-Obligate Nematode Endoparasitic Lifestyle from the Finished Genome of Drechmeria coniospora.</title>
        <authorList>
            <person name="Zhang L."/>
            <person name="Zhou Z."/>
            <person name="Guo Q."/>
            <person name="Fokkens L."/>
            <person name="Miskei M."/>
            <person name="Pocsi I."/>
            <person name="Zhang W."/>
            <person name="Chen M."/>
            <person name="Wang L."/>
            <person name="Sun Y."/>
            <person name="Donzelli B.G."/>
            <person name="Gibson D.M."/>
            <person name="Nelson D.R."/>
            <person name="Luo J.G."/>
            <person name="Rep M."/>
            <person name="Liu H."/>
            <person name="Yang S."/>
            <person name="Wang J."/>
            <person name="Krasnoff S.B."/>
            <person name="Xu Y."/>
            <person name="Molnar I."/>
            <person name="Lin M."/>
        </authorList>
    </citation>
    <scope>NUCLEOTIDE SEQUENCE [LARGE SCALE GENOMIC DNA]</scope>
    <source>
        <strain evidence="2 3">ARSEF 6962</strain>
    </source>
</reference>
<feature type="region of interest" description="Disordered" evidence="1">
    <location>
        <begin position="517"/>
        <end position="539"/>
    </location>
</feature>
<comment type="caution">
    <text evidence="2">The sequence shown here is derived from an EMBL/GenBank/DDBJ whole genome shotgun (WGS) entry which is preliminary data.</text>
</comment>
<feature type="compositionally biased region" description="Polar residues" evidence="1">
    <location>
        <begin position="123"/>
        <end position="137"/>
    </location>
</feature>
<protein>
    <submittedName>
        <fullName evidence="2">Uncharacterized protein</fullName>
    </submittedName>
</protein>
<organism evidence="2 3">
    <name type="scientific">Drechmeria coniospora</name>
    <name type="common">Nematophagous fungus</name>
    <name type="synonym">Meria coniospora</name>
    <dbReference type="NCBI Taxonomy" id="98403"/>
    <lineage>
        <taxon>Eukaryota</taxon>
        <taxon>Fungi</taxon>
        <taxon>Dikarya</taxon>
        <taxon>Ascomycota</taxon>
        <taxon>Pezizomycotina</taxon>
        <taxon>Sordariomycetes</taxon>
        <taxon>Hypocreomycetidae</taxon>
        <taxon>Hypocreales</taxon>
        <taxon>Ophiocordycipitaceae</taxon>
        <taxon>Drechmeria</taxon>
    </lineage>
</organism>
<feature type="compositionally biased region" description="Low complexity" evidence="1">
    <location>
        <begin position="349"/>
        <end position="361"/>
    </location>
</feature>